<accession>A0ABQ9HZX7</accession>
<evidence type="ECO:0000313" key="2">
    <source>
        <dbReference type="EMBL" id="KAJ8889934.1"/>
    </source>
</evidence>
<sequence>MPATAEVIEDEVLGDHKALNFSPEAVQPYPKVSQQNACLPNRRKRKSAILTSTLEKQALEVPSQRRRISGPMKVKSTRKLKSRTETASNTTQKKTE</sequence>
<evidence type="ECO:0000313" key="3">
    <source>
        <dbReference type="Proteomes" id="UP001159363"/>
    </source>
</evidence>
<organism evidence="2 3">
    <name type="scientific">Dryococelus australis</name>
    <dbReference type="NCBI Taxonomy" id="614101"/>
    <lineage>
        <taxon>Eukaryota</taxon>
        <taxon>Metazoa</taxon>
        <taxon>Ecdysozoa</taxon>
        <taxon>Arthropoda</taxon>
        <taxon>Hexapoda</taxon>
        <taxon>Insecta</taxon>
        <taxon>Pterygota</taxon>
        <taxon>Neoptera</taxon>
        <taxon>Polyneoptera</taxon>
        <taxon>Phasmatodea</taxon>
        <taxon>Verophasmatodea</taxon>
        <taxon>Anareolatae</taxon>
        <taxon>Phasmatidae</taxon>
        <taxon>Eurycanthinae</taxon>
        <taxon>Dryococelus</taxon>
    </lineage>
</organism>
<comment type="caution">
    <text evidence="2">The sequence shown here is derived from an EMBL/GenBank/DDBJ whole genome shotgun (WGS) entry which is preliminary data.</text>
</comment>
<protein>
    <submittedName>
        <fullName evidence="2">Uncharacterized protein</fullName>
    </submittedName>
</protein>
<reference evidence="2 3" key="1">
    <citation type="submission" date="2023-02" db="EMBL/GenBank/DDBJ databases">
        <title>LHISI_Scaffold_Assembly.</title>
        <authorList>
            <person name="Stuart O.P."/>
            <person name="Cleave R."/>
            <person name="Magrath M.J.L."/>
            <person name="Mikheyev A.S."/>
        </authorList>
    </citation>
    <scope>NUCLEOTIDE SEQUENCE [LARGE SCALE GENOMIC DNA]</scope>
    <source>
        <strain evidence="2">Daus_M_001</strain>
        <tissue evidence="2">Leg muscle</tissue>
    </source>
</reference>
<proteinExistence type="predicted"/>
<gene>
    <name evidence="2" type="ORF">PR048_009439</name>
</gene>
<dbReference type="Proteomes" id="UP001159363">
    <property type="component" value="Chromosome 3"/>
</dbReference>
<dbReference type="EMBL" id="JARBHB010000003">
    <property type="protein sequence ID" value="KAJ8889934.1"/>
    <property type="molecule type" value="Genomic_DNA"/>
</dbReference>
<feature type="region of interest" description="Disordered" evidence="1">
    <location>
        <begin position="60"/>
        <end position="96"/>
    </location>
</feature>
<name>A0ABQ9HZX7_9NEOP</name>
<evidence type="ECO:0000256" key="1">
    <source>
        <dbReference type="SAM" id="MobiDB-lite"/>
    </source>
</evidence>
<keyword evidence="3" id="KW-1185">Reference proteome</keyword>
<feature type="compositionally biased region" description="Polar residues" evidence="1">
    <location>
        <begin position="85"/>
        <end position="96"/>
    </location>
</feature>